<dbReference type="AlphaFoldDB" id="A0A8H6YIP8"/>
<dbReference type="Proteomes" id="UP000620124">
    <property type="component" value="Unassembled WGS sequence"/>
</dbReference>
<evidence type="ECO:0000256" key="1">
    <source>
        <dbReference type="ARBA" id="ARBA00022664"/>
    </source>
</evidence>
<keyword evidence="6" id="KW-1185">Reference proteome</keyword>
<proteinExistence type="predicted"/>
<keyword evidence="1" id="KW-0507">mRNA processing</keyword>
<keyword evidence="2" id="KW-0862">Zinc</keyword>
<organism evidence="5 6">
    <name type="scientific">Mycena venus</name>
    <dbReference type="NCBI Taxonomy" id="2733690"/>
    <lineage>
        <taxon>Eukaryota</taxon>
        <taxon>Fungi</taxon>
        <taxon>Dikarya</taxon>
        <taxon>Basidiomycota</taxon>
        <taxon>Agaricomycotina</taxon>
        <taxon>Agaricomycetes</taxon>
        <taxon>Agaricomycetidae</taxon>
        <taxon>Agaricales</taxon>
        <taxon>Marasmiineae</taxon>
        <taxon>Mycenaceae</taxon>
        <taxon>Mycena</taxon>
    </lineage>
</organism>
<keyword evidence="2" id="KW-0863">Zinc-finger</keyword>
<evidence type="ECO:0000313" key="5">
    <source>
        <dbReference type="EMBL" id="KAF7359729.1"/>
    </source>
</evidence>
<evidence type="ECO:0000256" key="3">
    <source>
        <dbReference type="SAM" id="MobiDB-lite"/>
    </source>
</evidence>
<dbReference type="Gene3D" id="4.10.60.10">
    <property type="entry name" value="Zinc finger, CCHC-type"/>
    <property type="match status" value="1"/>
</dbReference>
<feature type="region of interest" description="Disordered" evidence="3">
    <location>
        <begin position="229"/>
        <end position="263"/>
    </location>
</feature>
<dbReference type="GO" id="GO:0006397">
    <property type="term" value="P:mRNA processing"/>
    <property type="evidence" value="ECO:0007669"/>
    <property type="project" value="UniProtKB-KW"/>
</dbReference>
<dbReference type="GO" id="GO:0008270">
    <property type="term" value="F:zinc ion binding"/>
    <property type="evidence" value="ECO:0007669"/>
    <property type="project" value="UniProtKB-KW"/>
</dbReference>
<protein>
    <recommendedName>
        <fullName evidence="4">CCHC-type domain-containing protein</fullName>
    </recommendedName>
</protein>
<evidence type="ECO:0000259" key="4">
    <source>
        <dbReference type="PROSITE" id="PS50158"/>
    </source>
</evidence>
<sequence length="263" mass="28785">MVTLTLLDRNHNNVLKVSNFLEWRWFGSGLLSRPLGVWDVCQSGCELVNLTLSPCILYDLILLYVAVIHSKLFREARTSPTPTPWASSRSSTTRPRLHRRVQAQGVLQVLRRGAHLVRLFPEGRREQWGRGGVSSNARAGVGAWTEYYRGSSGGGYASGYGCSGAFGGGAFGGASGKTCYCCGGVGHLSRDCVQGSKCYNCGGVAHISRDCTQVQKMAFYTSRATVPALPRPRPTTFPLRTTNDPPKLKQKKEVLPRMSDIED</sequence>
<dbReference type="EMBL" id="JACAZI010000005">
    <property type="protein sequence ID" value="KAF7359729.1"/>
    <property type="molecule type" value="Genomic_DNA"/>
</dbReference>
<dbReference type="SMART" id="SM00343">
    <property type="entry name" value="ZnF_C2HC"/>
    <property type="match status" value="2"/>
</dbReference>
<dbReference type="SUPFAM" id="SSF57756">
    <property type="entry name" value="Retrovirus zinc finger-like domains"/>
    <property type="match status" value="1"/>
</dbReference>
<name>A0A8H6YIP8_9AGAR</name>
<dbReference type="InterPro" id="IPR001878">
    <property type="entry name" value="Znf_CCHC"/>
</dbReference>
<keyword evidence="2" id="KW-0479">Metal-binding</keyword>
<reference evidence="5" key="1">
    <citation type="submission" date="2020-05" db="EMBL/GenBank/DDBJ databases">
        <title>Mycena genomes resolve the evolution of fungal bioluminescence.</title>
        <authorList>
            <person name="Tsai I.J."/>
        </authorList>
    </citation>
    <scope>NUCLEOTIDE SEQUENCE</scope>
    <source>
        <strain evidence="5">CCC161011</strain>
    </source>
</reference>
<evidence type="ECO:0000256" key="2">
    <source>
        <dbReference type="PROSITE-ProRule" id="PRU00047"/>
    </source>
</evidence>
<dbReference type="OrthoDB" id="2527451at2759"/>
<dbReference type="GO" id="GO:0003676">
    <property type="term" value="F:nucleic acid binding"/>
    <property type="evidence" value="ECO:0007669"/>
    <property type="project" value="InterPro"/>
</dbReference>
<feature type="domain" description="CCHC-type" evidence="4">
    <location>
        <begin position="179"/>
        <end position="192"/>
    </location>
</feature>
<dbReference type="PROSITE" id="PS50158">
    <property type="entry name" value="ZF_CCHC"/>
    <property type="match status" value="2"/>
</dbReference>
<comment type="caution">
    <text evidence="5">The sequence shown here is derived from an EMBL/GenBank/DDBJ whole genome shotgun (WGS) entry which is preliminary data.</text>
</comment>
<dbReference type="Pfam" id="PF00098">
    <property type="entry name" value="zf-CCHC"/>
    <property type="match status" value="2"/>
</dbReference>
<evidence type="ECO:0000313" key="6">
    <source>
        <dbReference type="Proteomes" id="UP000620124"/>
    </source>
</evidence>
<accession>A0A8H6YIP8</accession>
<gene>
    <name evidence="5" type="ORF">MVEN_00697500</name>
</gene>
<feature type="domain" description="CCHC-type" evidence="4">
    <location>
        <begin position="197"/>
        <end position="213"/>
    </location>
</feature>
<dbReference type="InterPro" id="IPR036875">
    <property type="entry name" value="Znf_CCHC_sf"/>
</dbReference>